<gene>
    <name evidence="4" type="ORF">IRJ41_021675</name>
</gene>
<evidence type="ECO:0000256" key="1">
    <source>
        <dbReference type="ARBA" id="ARBA00022679"/>
    </source>
</evidence>
<evidence type="ECO:0000259" key="3">
    <source>
        <dbReference type="Pfam" id="PF13649"/>
    </source>
</evidence>
<dbReference type="EMBL" id="JAFHDT010000021">
    <property type="protein sequence ID" value="KAI7794707.1"/>
    <property type="molecule type" value="Genomic_DNA"/>
</dbReference>
<name>A0A9W7TEM9_TRIRA</name>
<reference evidence="4" key="1">
    <citation type="submission" date="2021-02" db="EMBL/GenBank/DDBJ databases">
        <title>Comparative genomics reveals that relaxation of natural selection precedes convergent phenotypic evolution of cavefish.</title>
        <authorList>
            <person name="Peng Z."/>
        </authorList>
    </citation>
    <scope>NUCLEOTIDE SEQUENCE</scope>
    <source>
        <tissue evidence="4">Muscle</tissue>
    </source>
</reference>
<dbReference type="GO" id="GO:0016126">
    <property type="term" value="P:sterol biosynthetic process"/>
    <property type="evidence" value="ECO:0007669"/>
    <property type="project" value="TreeGrafter"/>
</dbReference>
<dbReference type="CDD" id="cd02440">
    <property type="entry name" value="AdoMet_MTases"/>
    <property type="match status" value="1"/>
</dbReference>
<dbReference type="InterPro" id="IPR041698">
    <property type="entry name" value="Methyltransf_25"/>
</dbReference>
<evidence type="ECO:0000313" key="4">
    <source>
        <dbReference type="EMBL" id="KAI7794707.1"/>
    </source>
</evidence>
<dbReference type="PANTHER" id="PTHR44068:SF1">
    <property type="entry name" value="HYPOTHETICAL LOC100005854"/>
    <property type="match status" value="1"/>
</dbReference>
<dbReference type="SUPFAM" id="SSF53335">
    <property type="entry name" value="S-adenosyl-L-methionine-dependent methyltransferases"/>
    <property type="match status" value="1"/>
</dbReference>
<accession>A0A9W7TEM9</accession>
<proteinExistence type="inferred from homology"/>
<dbReference type="PANTHER" id="PTHR44068">
    <property type="entry name" value="ZGC:194242"/>
    <property type="match status" value="1"/>
</dbReference>
<sequence>MSKNVGKQLGHPTVSLTGWLVTKFLKWHNHMLEENAVKLSNIQPDDTVLEVGHGPGIGLQSASQLLTGPKGKLIGVDYSEYMHRMASERMIEEITKGKVTLYFTDLMTMPVVENSIDKVFHCNCYYFWPDLKAGASAIHKVMKPGGLMVTTLRFNSLKKAASMSVLTGDKWRPEVYMEALKSSGFTDVRMENRRDKLIPFQAVFATAIK</sequence>
<dbReference type="Gene3D" id="3.40.50.150">
    <property type="entry name" value="Vaccinia Virus protein VP39"/>
    <property type="match status" value="1"/>
</dbReference>
<dbReference type="Pfam" id="PF13649">
    <property type="entry name" value="Methyltransf_25"/>
    <property type="match status" value="1"/>
</dbReference>
<evidence type="ECO:0000256" key="2">
    <source>
        <dbReference type="ARBA" id="ARBA00038188"/>
    </source>
</evidence>
<keyword evidence="1" id="KW-0808">Transferase</keyword>
<evidence type="ECO:0000313" key="5">
    <source>
        <dbReference type="Proteomes" id="UP001059041"/>
    </source>
</evidence>
<organism evidence="4 5">
    <name type="scientific">Triplophysa rosa</name>
    <name type="common">Cave loach</name>
    <dbReference type="NCBI Taxonomy" id="992332"/>
    <lineage>
        <taxon>Eukaryota</taxon>
        <taxon>Metazoa</taxon>
        <taxon>Chordata</taxon>
        <taxon>Craniata</taxon>
        <taxon>Vertebrata</taxon>
        <taxon>Euteleostomi</taxon>
        <taxon>Actinopterygii</taxon>
        <taxon>Neopterygii</taxon>
        <taxon>Teleostei</taxon>
        <taxon>Ostariophysi</taxon>
        <taxon>Cypriniformes</taxon>
        <taxon>Nemacheilidae</taxon>
        <taxon>Triplophysa</taxon>
    </lineage>
</organism>
<feature type="domain" description="Methyltransferase" evidence="3">
    <location>
        <begin position="48"/>
        <end position="146"/>
    </location>
</feature>
<dbReference type="InterPro" id="IPR029063">
    <property type="entry name" value="SAM-dependent_MTases_sf"/>
</dbReference>
<dbReference type="GO" id="GO:0005783">
    <property type="term" value="C:endoplasmic reticulum"/>
    <property type="evidence" value="ECO:0007669"/>
    <property type="project" value="TreeGrafter"/>
</dbReference>
<dbReference type="Proteomes" id="UP001059041">
    <property type="component" value="Linkage Group LG21"/>
</dbReference>
<dbReference type="AlphaFoldDB" id="A0A9W7TEM9"/>
<protein>
    <recommendedName>
        <fullName evidence="3">Methyltransferase domain-containing protein</fullName>
    </recommendedName>
</protein>
<comment type="caution">
    <text evidence="4">The sequence shown here is derived from an EMBL/GenBank/DDBJ whole genome shotgun (WGS) entry which is preliminary data.</text>
</comment>
<keyword evidence="5" id="KW-1185">Reference proteome</keyword>
<dbReference type="GO" id="GO:0003838">
    <property type="term" value="F:sterol 24-C-methyltransferase activity"/>
    <property type="evidence" value="ECO:0007669"/>
    <property type="project" value="TreeGrafter"/>
</dbReference>
<dbReference type="InterPro" id="IPR050447">
    <property type="entry name" value="Erg6_SMT_methyltransf"/>
</dbReference>
<comment type="similarity">
    <text evidence="2">Belongs to the class I-like SAM-binding methyltransferase superfamily. Erg6/SMT family.</text>
</comment>